<dbReference type="InterPro" id="IPR006015">
    <property type="entry name" value="Universal_stress_UspA"/>
</dbReference>
<dbReference type="InterPro" id="IPR006016">
    <property type="entry name" value="UspA"/>
</dbReference>
<dbReference type="Proteomes" id="UP000051184">
    <property type="component" value="Unassembled WGS sequence"/>
</dbReference>
<dbReference type="PRINTS" id="PR01438">
    <property type="entry name" value="UNVRSLSTRESS"/>
</dbReference>
<dbReference type="Gene3D" id="3.40.50.620">
    <property type="entry name" value="HUPs"/>
    <property type="match status" value="1"/>
</dbReference>
<dbReference type="PANTHER" id="PTHR46268">
    <property type="entry name" value="STRESS RESPONSE PROTEIN NHAX"/>
    <property type="match status" value="1"/>
</dbReference>
<sequence>MYNSILVPIAPDHATSYKPAIAAARKLASEDAEIIALTVLDEIPEFVAAQIPHEIYKNRVIEAENDLRNEIGDAADVTPVVVSGHSYRSILDYADRKNCECIVITSHQPEFSDFLIGSTAARVVRHAKCNVMVLR</sequence>
<protein>
    <submittedName>
        <fullName evidence="3">Universal stress protein F</fullName>
    </submittedName>
</protein>
<dbReference type="PANTHER" id="PTHR46268:SF6">
    <property type="entry name" value="UNIVERSAL STRESS PROTEIN UP12"/>
    <property type="match status" value="1"/>
</dbReference>
<evidence type="ECO:0000313" key="4">
    <source>
        <dbReference type="Proteomes" id="UP000051184"/>
    </source>
</evidence>
<dbReference type="Pfam" id="PF00582">
    <property type="entry name" value="Usp"/>
    <property type="match status" value="1"/>
</dbReference>
<dbReference type="CDD" id="cd00293">
    <property type="entry name" value="USP-like"/>
    <property type="match status" value="1"/>
</dbReference>
<name>A0A0P1IL93_9RHOB</name>
<dbReference type="OrthoDB" id="9792500at2"/>
<comment type="similarity">
    <text evidence="1">Belongs to the universal stress protein A family.</text>
</comment>
<feature type="domain" description="UspA" evidence="2">
    <location>
        <begin position="1"/>
        <end position="135"/>
    </location>
</feature>
<evidence type="ECO:0000313" key="3">
    <source>
        <dbReference type="EMBL" id="CUK24292.1"/>
    </source>
</evidence>
<evidence type="ECO:0000256" key="1">
    <source>
        <dbReference type="ARBA" id="ARBA00008791"/>
    </source>
</evidence>
<dbReference type="EMBL" id="CYUE01000001">
    <property type="protein sequence ID" value="CUK24292.1"/>
    <property type="molecule type" value="Genomic_DNA"/>
</dbReference>
<organism evidence="3 4">
    <name type="scientific">Cognatishimia activa</name>
    <dbReference type="NCBI Taxonomy" id="1715691"/>
    <lineage>
        <taxon>Bacteria</taxon>
        <taxon>Pseudomonadati</taxon>
        <taxon>Pseudomonadota</taxon>
        <taxon>Alphaproteobacteria</taxon>
        <taxon>Rhodobacterales</taxon>
        <taxon>Paracoccaceae</taxon>
        <taxon>Cognatishimia</taxon>
    </lineage>
</organism>
<dbReference type="RefSeq" id="WP_058313313.1">
    <property type="nucleotide sequence ID" value="NZ_CYUE01000001.1"/>
</dbReference>
<dbReference type="STRING" id="1715691.TA5113_00101"/>
<dbReference type="InterPro" id="IPR014729">
    <property type="entry name" value="Rossmann-like_a/b/a_fold"/>
</dbReference>
<accession>A0A0P1IL93</accession>
<gene>
    <name evidence="3" type="primary">uspF_1</name>
    <name evidence="3" type="ORF">TA5114_00069</name>
</gene>
<evidence type="ECO:0000259" key="2">
    <source>
        <dbReference type="Pfam" id="PF00582"/>
    </source>
</evidence>
<proteinExistence type="inferred from homology"/>
<dbReference type="AlphaFoldDB" id="A0A0P1IL93"/>
<reference evidence="4" key="1">
    <citation type="submission" date="2015-09" db="EMBL/GenBank/DDBJ databases">
        <authorList>
            <person name="Rodrigo-Torres Lidia"/>
            <person name="Arahal R.David."/>
        </authorList>
    </citation>
    <scope>NUCLEOTIDE SEQUENCE [LARGE SCALE GENOMIC DNA]</scope>
    <source>
        <strain evidence="4">CECT 5114</strain>
    </source>
</reference>
<keyword evidence="4" id="KW-1185">Reference proteome</keyword>
<dbReference type="SUPFAM" id="SSF52402">
    <property type="entry name" value="Adenine nucleotide alpha hydrolases-like"/>
    <property type="match status" value="1"/>
</dbReference>